<dbReference type="Gene3D" id="3.80.10.10">
    <property type="entry name" value="Ribonuclease Inhibitor"/>
    <property type="match status" value="1"/>
</dbReference>
<dbReference type="SMART" id="SM00034">
    <property type="entry name" value="CLECT"/>
    <property type="match status" value="1"/>
</dbReference>
<keyword evidence="3" id="KW-0732">Signal</keyword>
<dbReference type="InterPro" id="IPR001611">
    <property type="entry name" value="Leu-rich_rpt"/>
</dbReference>
<dbReference type="EMBL" id="JQ804928">
    <property type="protein sequence ID" value="AFJ59945.1"/>
    <property type="molecule type" value="mRNA"/>
</dbReference>
<dbReference type="InterPro" id="IPR001304">
    <property type="entry name" value="C-type_lectin-like"/>
</dbReference>
<dbReference type="SUPFAM" id="SSF52058">
    <property type="entry name" value="L domain-like"/>
    <property type="match status" value="1"/>
</dbReference>
<keyword evidence="2" id="KW-0677">Repeat</keyword>
<evidence type="ECO:0000256" key="1">
    <source>
        <dbReference type="ARBA" id="ARBA00022614"/>
    </source>
</evidence>
<dbReference type="InterPro" id="IPR032675">
    <property type="entry name" value="LRR_dom_sf"/>
</dbReference>
<dbReference type="InterPro" id="IPR003591">
    <property type="entry name" value="Leu-rich_rpt_typical-subtyp"/>
</dbReference>
<dbReference type="PROSITE" id="PS50041">
    <property type="entry name" value="C_TYPE_LECTIN_2"/>
    <property type="match status" value="1"/>
</dbReference>
<dbReference type="GO" id="GO:0005615">
    <property type="term" value="C:extracellular space"/>
    <property type="evidence" value="ECO:0007669"/>
    <property type="project" value="TreeGrafter"/>
</dbReference>
<evidence type="ECO:0000256" key="2">
    <source>
        <dbReference type="ARBA" id="ARBA00022737"/>
    </source>
</evidence>
<dbReference type="PANTHER" id="PTHR45712">
    <property type="entry name" value="AGAP008170-PA"/>
    <property type="match status" value="1"/>
</dbReference>
<proteinExistence type="evidence at transcript level"/>
<dbReference type="OrthoDB" id="6349122at2759"/>
<dbReference type="Pfam" id="PF13855">
    <property type="entry name" value="LRR_8"/>
    <property type="match status" value="1"/>
</dbReference>
<reference evidence="5" key="2">
    <citation type="journal article" date="2013" name="Dev. Comp. Immunol.">
        <title>Diversity and multiple functions of lectins in shrimp immunity.</title>
        <authorList>
            <person name="Wang X.W."/>
            <person name="Wang J.X."/>
        </authorList>
    </citation>
    <scope>NUCLEOTIDE SEQUENCE</scope>
</reference>
<dbReference type="SUPFAM" id="SSF56436">
    <property type="entry name" value="C-type lectin-like"/>
    <property type="match status" value="1"/>
</dbReference>
<name>I2C0B2_PENJP</name>
<keyword evidence="1" id="KW-0433">Leucine-rich repeat</keyword>
<accession>I2C0B2</accession>
<dbReference type="InterPro" id="IPR016187">
    <property type="entry name" value="CTDL_fold"/>
</dbReference>
<dbReference type="Gene3D" id="3.10.100.10">
    <property type="entry name" value="Mannose-Binding Protein A, subunit A"/>
    <property type="match status" value="1"/>
</dbReference>
<dbReference type="PANTHER" id="PTHR45712:SF22">
    <property type="entry name" value="INSULIN-LIKE GROWTH FACTOR-BINDING PROTEIN COMPLEX ACID LABILE SUBUNIT"/>
    <property type="match status" value="1"/>
</dbReference>
<organism evidence="5">
    <name type="scientific">Penaeus japonicus</name>
    <name type="common">Kuruma prawn</name>
    <name type="synonym">Marsupenaeus japonicus</name>
    <dbReference type="NCBI Taxonomy" id="27405"/>
    <lineage>
        <taxon>Eukaryota</taxon>
        <taxon>Metazoa</taxon>
        <taxon>Ecdysozoa</taxon>
        <taxon>Arthropoda</taxon>
        <taxon>Crustacea</taxon>
        <taxon>Multicrustacea</taxon>
        <taxon>Malacostraca</taxon>
        <taxon>Eumalacostraca</taxon>
        <taxon>Eucarida</taxon>
        <taxon>Decapoda</taxon>
        <taxon>Dendrobranchiata</taxon>
        <taxon>Penaeoidea</taxon>
        <taxon>Penaeidae</taxon>
        <taxon>Penaeus</taxon>
    </lineage>
</organism>
<dbReference type="Pfam" id="PF00059">
    <property type="entry name" value="Lectin_C"/>
    <property type="match status" value="1"/>
</dbReference>
<reference evidence="5" key="1">
    <citation type="submission" date="2012-03" db="EMBL/GenBank/DDBJ databases">
        <authorList>
            <person name="Wang X.-W."/>
            <person name="Zhao X.-F."/>
            <person name="Wang J.-X."/>
        </authorList>
    </citation>
    <scope>NUCLEOTIDE SEQUENCE</scope>
</reference>
<dbReference type="InterPro" id="IPR016186">
    <property type="entry name" value="C-type_lectin-like/link_sf"/>
</dbReference>
<evidence type="ECO:0000256" key="3">
    <source>
        <dbReference type="SAM" id="SignalP"/>
    </source>
</evidence>
<dbReference type="InterPro" id="IPR050333">
    <property type="entry name" value="SLRP"/>
</dbReference>
<evidence type="ECO:0000259" key="4">
    <source>
        <dbReference type="PROSITE" id="PS50041"/>
    </source>
</evidence>
<sequence length="394" mass="43896">MLLSIMLISSILTSQCSALAQNLIDNKQGASSEPCPCELKYMDQVLLWDCDKHNLHEVPRQCWTYGNYSITQVILSNNFITAIHADDFDGLDSLKQLMLNNNNITTVAAGAFKALADLDTLDLYQNNIVQLPDNVFEGLVNLESLWVSHNLLTNIPDISFITKAKAISFSNNNIETFPRNLLDNPTFPLTFSLQNNLATEISASAIIALPDYSTLYLDAITIWAADAEQADALRAKLWFGVDVDDLIQIGSSAGCPSHFHEVQGVCVFVEPLFSSDWGTMKYFCHEIGADILKIEDANFFHQLLRFLRSEGLDNHDYWLGGSDAAEEGSWKWLDGAAIEQGSPFWATYPQGPDSFRIEPLGGENENCLHLDASRFLYFDDDACTATKNVICQLQ</sequence>
<dbReference type="SMR" id="I2C0B2"/>
<dbReference type="SMART" id="SM00369">
    <property type="entry name" value="LRR_TYP"/>
    <property type="match status" value="4"/>
</dbReference>
<dbReference type="AlphaFoldDB" id="I2C0B2"/>
<dbReference type="GO" id="GO:0030246">
    <property type="term" value="F:carbohydrate binding"/>
    <property type="evidence" value="ECO:0007669"/>
    <property type="project" value="UniProtKB-KW"/>
</dbReference>
<dbReference type="PROSITE" id="PS51450">
    <property type="entry name" value="LRR"/>
    <property type="match status" value="2"/>
</dbReference>
<feature type="domain" description="C-type lectin" evidence="4">
    <location>
        <begin position="262"/>
        <end position="392"/>
    </location>
</feature>
<feature type="signal peptide" evidence="3">
    <location>
        <begin position="1"/>
        <end position="18"/>
    </location>
</feature>
<protein>
    <submittedName>
        <fullName evidence="5">C-type lectin 1</fullName>
    </submittedName>
</protein>
<keyword evidence="5" id="KW-0430">Lectin</keyword>
<feature type="chain" id="PRO_5003655817" evidence="3">
    <location>
        <begin position="19"/>
        <end position="394"/>
    </location>
</feature>
<evidence type="ECO:0000313" key="5">
    <source>
        <dbReference type="EMBL" id="AFJ59945.1"/>
    </source>
</evidence>